<proteinExistence type="predicted"/>
<dbReference type="GO" id="GO:0006289">
    <property type="term" value="P:nucleotide-excision repair"/>
    <property type="evidence" value="ECO:0007669"/>
    <property type="project" value="InterPro"/>
</dbReference>
<dbReference type="GO" id="GO:0071942">
    <property type="term" value="C:XPC complex"/>
    <property type="evidence" value="ECO:0007669"/>
    <property type="project" value="TreeGrafter"/>
</dbReference>
<protein>
    <recommendedName>
        <fullName evidence="1">Rad4 beta-hairpin domain-containing protein</fullName>
    </recommendedName>
</protein>
<dbReference type="InterPro" id="IPR018326">
    <property type="entry name" value="Rad4_beta-hairpin_dom1"/>
</dbReference>
<dbReference type="GO" id="GO:0005737">
    <property type="term" value="C:cytoplasm"/>
    <property type="evidence" value="ECO:0007669"/>
    <property type="project" value="TreeGrafter"/>
</dbReference>
<dbReference type="AlphaFoldDB" id="A0A0B2UR11"/>
<dbReference type="InterPro" id="IPR004583">
    <property type="entry name" value="DNA_repair_Rad4"/>
</dbReference>
<evidence type="ECO:0000313" key="3">
    <source>
        <dbReference type="Proteomes" id="UP000031036"/>
    </source>
</evidence>
<feature type="non-terminal residue" evidence="2">
    <location>
        <position position="1"/>
    </location>
</feature>
<sequence length="121" mass="13863">YVLKKDLLKFEAIYPNDQKPITTLRNGVEVYPRSSVHHLQGSLNWIKQARSIKVHATLMLSLTRWRTVFAKLQCAASSMLCSSSQAAIDSFFFIAFAKSSSKLAQLDSSMLKYFFLHHPFY</sequence>
<accession>A0A0B2UR11</accession>
<organism evidence="2 3">
    <name type="scientific">Toxocara canis</name>
    <name type="common">Canine roundworm</name>
    <dbReference type="NCBI Taxonomy" id="6265"/>
    <lineage>
        <taxon>Eukaryota</taxon>
        <taxon>Metazoa</taxon>
        <taxon>Ecdysozoa</taxon>
        <taxon>Nematoda</taxon>
        <taxon>Chromadorea</taxon>
        <taxon>Rhabditida</taxon>
        <taxon>Spirurina</taxon>
        <taxon>Ascaridomorpha</taxon>
        <taxon>Ascaridoidea</taxon>
        <taxon>Toxocaridae</taxon>
        <taxon>Toxocara</taxon>
    </lineage>
</organism>
<name>A0A0B2UR11_TOXCA</name>
<dbReference type="Proteomes" id="UP000031036">
    <property type="component" value="Unassembled WGS sequence"/>
</dbReference>
<dbReference type="GO" id="GO:0003684">
    <property type="term" value="F:damaged DNA binding"/>
    <property type="evidence" value="ECO:0007669"/>
    <property type="project" value="InterPro"/>
</dbReference>
<feature type="domain" description="Rad4 beta-hairpin" evidence="1">
    <location>
        <begin position="1"/>
        <end position="36"/>
    </location>
</feature>
<dbReference type="Pfam" id="PF10403">
    <property type="entry name" value="BHD_1"/>
    <property type="match status" value="1"/>
</dbReference>
<dbReference type="PANTHER" id="PTHR12135:SF0">
    <property type="entry name" value="DNA REPAIR PROTEIN COMPLEMENTING XP-C CELLS"/>
    <property type="match status" value="1"/>
</dbReference>
<gene>
    <name evidence="2" type="ORF">Tcan_02064</name>
</gene>
<dbReference type="OrthoDB" id="300780at2759"/>
<comment type="caution">
    <text evidence="2">The sequence shown here is derived from an EMBL/GenBank/DDBJ whole genome shotgun (WGS) entry which is preliminary data.</text>
</comment>
<evidence type="ECO:0000313" key="2">
    <source>
        <dbReference type="EMBL" id="KHN71798.1"/>
    </source>
</evidence>
<dbReference type="PANTHER" id="PTHR12135">
    <property type="entry name" value="DNA REPAIR PROTEIN XP-C / RAD4"/>
    <property type="match status" value="1"/>
</dbReference>
<dbReference type="STRING" id="6265.A0A0B2UR11"/>
<dbReference type="GO" id="GO:0000111">
    <property type="term" value="C:nucleotide-excision repair factor 2 complex"/>
    <property type="evidence" value="ECO:0007669"/>
    <property type="project" value="TreeGrafter"/>
</dbReference>
<keyword evidence="3" id="KW-1185">Reference proteome</keyword>
<evidence type="ECO:0000259" key="1">
    <source>
        <dbReference type="Pfam" id="PF10403"/>
    </source>
</evidence>
<dbReference type="EMBL" id="JPKZ01020398">
    <property type="protein sequence ID" value="KHN71798.1"/>
    <property type="molecule type" value="Genomic_DNA"/>
</dbReference>
<dbReference type="GO" id="GO:0006298">
    <property type="term" value="P:mismatch repair"/>
    <property type="evidence" value="ECO:0007669"/>
    <property type="project" value="TreeGrafter"/>
</dbReference>
<dbReference type="GO" id="GO:0003697">
    <property type="term" value="F:single-stranded DNA binding"/>
    <property type="evidence" value="ECO:0007669"/>
    <property type="project" value="TreeGrafter"/>
</dbReference>
<reference evidence="2 3" key="1">
    <citation type="submission" date="2014-11" db="EMBL/GenBank/DDBJ databases">
        <title>Genetic blueprint of the zoonotic pathogen Toxocara canis.</title>
        <authorList>
            <person name="Zhu X.-Q."/>
            <person name="Korhonen P.K."/>
            <person name="Cai H."/>
            <person name="Young N.D."/>
            <person name="Nejsum P."/>
            <person name="von Samson-Himmelstjerna G."/>
            <person name="Boag P.R."/>
            <person name="Tan P."/>
            <person name="Li Q."/>
            <person name="Min J."/>
            <person name="Yang Y."/>
            <person name="Wang X."/>
            <person name="Fang X."/>
            <person name="Hall R.S."/>
            <person name="Hofmann A."/>
            <person name="Sternberg P.W."/>
            <person name="Jex A.R."/>
            <person name="Gasser R.B."/>
        </authorList>
    </citation>
    <scope>NUCLEOTIDE SEQUENCE [LARGE SCALE GENOMIC DNA]</scope>
    <source>
        <strain evidence="2">PN_DK_2014</strain>
    </source>
</reference>